<keyword evidence="3" id="KW-1185">Reference proteome</keyword>
<dbReference type="Pfam" id="PF05016">
    <property type="entry name" value="ParE_toxin"/>
    <property type="match status" value="1"/>
</dbReference>
<dbReference type="AlphaFoldDB" id="A0A4Y8SGZ0"/>
<dbReference type="Gene3D" id="3.30.2310.20">
    <property type="entry name" value="RelE-like"/>
    <property type="match status" value="1"/>
</dbReference>
<reference evidence="2 3" key="1">
    <citation type="journal article" date="2017" name="Int. J. Syst. Evol. Microbiol.">
        <title>Mucilaginibacterpsychrotolerans sp. nov., isolated from peatlands.</title>
        <authorList>
            <person name="Deng Y."/>
            <person name="Shen L."/>
            <person name="Xu B."/>
            <person name="Liu Y."/>
            <person name="Gu Z."/>
            <person name="Liu H."/>
            <person name="Zhou Y."/>
        </authorList>
    </citation>
    <scope>NUCLEOTIDE SEQUENCE [LARGE SCALE GENOMIC DNA]</scope>
    <source>
        <strain evidence="2 3">NH7-4</strain>
    </source>
</reference>
<dbReference type="InterPro" id="IPR007712">
    <property type="entry name" value="RelE/ParE_toxin"/>
</dbReference>
<evidence type="ECO:0000313" key="2">
    <source>
        <dbReference type="EMBL" id="TFF37905.1"/>
    </source>
</evidence>
<dbReference type="OrthoDB" id="963196at2"/>
<dbReference type="EMBL" id="SOZE01000008">
    <property type="protein sequence ID" value="TFF37905.1"/>
    <property type="molecule type" value="Genomic_DNA"/>
</dbReference>
<dbReference type="Proteomes" id="UP000297540">
    <property type="component" value="Unassembled WGS sequence"/>
</dbReference>
<protein>
    <submittedName>
        <fullName evidence="2">Type II toxin-antitoxin system RelE/ParE family toxin</fullName>
    </submittedName>
</protein>
<proteinExistence type="predicted"/>
<accession>A0A4Y8SGZ0</accession>
<evidence type="ECO:0000313" key="3">
    <source>
        <dbReference type="Proteomes" id="UP000297540"/>
    </source>
</evidence>
<dbReference type="InterPro" id="IPR035093">
    <property type="entry name" value="RelE/ParE_toxin_dom_sf"/>
</dbReference>
<organism evidence="2 3">
    <name type="scientific">Mucilaginibacter psychrotolerans</name>
    <dbReference type="NCBI Taxonomy" id="1524096"/>
    <lineage>
        <taxon>Bacteria</taxon>
        <taxon>Pseudomonadati</taxon>
        <taxon>Bacteroidota</taxon>
        <taxon>Sphingobacteriia</taxon>
        <taxon>Sphingobacteriales</taxon>
        <taxon>Sphingobacteriaceae</taxon>
        <taxon>Mucilaginibacter</taxon>
    </lineage>
</organism>
<sequence>MAYKIVWTKQAINGFDKVVSYLIENWTEKELREFISETDRFFEILAQFPEILQRTATKENVRRGPINKLTVITYRLKRVTKQIEIISFRSARQKPLKRYPPL</sequence>
<gene>
    <name evidence="2" type="ORF">E2R66_09960</name>
</gene>
<dbReference type="RefSeq" id="WP_133229294.1">
    <property type="nucleotide sequence ID" value="NZ_SOZE01000008.1"/>
</dbReference>
<comment type="caution">
    <text evidence="2">The sequence shown here is derived from an EMBL/GenBank/DDBJ whole genome shotgun (WGS) entry which is preliminary data.</text>
</comment>
<keyword evidence="1" id="KW-1277">Toxin-antitoxin system</keyword>
<evidence type="ECO:0000256" key="1">
    <source>
        <dbReference type="ARBA" id="ARBA00022649"/>
    </source>
</evidence>
<name>A0A4Y8SGZ0_9SPHI</name>